<reference evidence="2 3" key="1">
    <citation type="submission" date="2010-05" db="EMBL/GenBank/DDBJ databases">
        <title>The Genome Sequence of Thecamonas trahens ATCC 50062.</title>
        <authorList>
            <consortium name="The Broad Institute Genome Sequencing Platform"/>
            <person name="Russ C."/>
            <person name="Cuomo C."/>
            <person name="Shea T."/>
            <person name="Young S.K."/>
            <person name="Zeng Q."/>
            <person name="Koehrsen M."/>
            <person name="Haas B."/>
            <person name="Borodovsky M."/>
            <person name="Guigo R."/>
            <person name="Alvarado L."/>
            <person name="Berlin A."/>
            <person name="Bochicchio J."/>
            <person name="Borenstein D."/>
            <person name="Chapman S."/>
            <person name="Chen Z."/>
            <person name="Freedman E."/>
            <person name="Gellesch M."/>
            <person name="Goldberg J."/>
            <person name="Griggs A."/>
            <person name="Gujja S."/>
            <person name="Heilman E."/>
            <person name="Heiman D."/>
            <person name="Hepburn T."/>
            <person name="Howarth C."/>
            <person name="Jen D."/>
            <person name="Larson L."/>
            <person name="Mehta T."/>
            <person name="Park D."/>
            <person name="Pearson M."/>
            <person name="Roberts A."/>
            <person name="Saif S."/>
            <person name="Shenoy N."/>
            <person name="Sisk P."/>
            <person name="Stolte C."/>
            <person name="Sykes S."/>
            <person name="Thomson T."/>
            <person name="Walk T."/>
            <person name="White J."/>
            <person name="Yandava C."/>
            <person name="Burger G."/>
            <person name="Gray M.W."/>
            <person name="Holland P.W.H."/>
            <person name="King N."/>
            <person name="Lang F.B.F."/>
            <person name="Roger A.J."/>
            <person name="Ruiz-Trillo I."/>
            <person name="Lander E."/>
            <person name="Nusbaum C."/>
        </authorList>
    </citation>
    <scope>NUCLEOTIDE SEQUENCE [LARGE SCALE GENOMIC DNA]</scope>
    <source>
        <strain evidence="2 3">ATCC 50062</strain>
    </source>
</reference>
<sequence length="495" mass="53200">MGTVTGYIVASSGLEASRWGAIGAMAYTGWFVGFLVVAVVVYRLRTNYGYTSIFEAVHDRYGVYACVLYALIFAYRIHQLVWQNIAAGAAMFGAAGAYSQTEASVVTTGVSLADVSSQRNTDYWIAVGLLAGIPLVAAMTGGRRWSMLVAAALSFVLVVVLALQDVELCNRSEASCVDYMSLSIKTPDSQLYGMDLLILTGIQGLFAYPWHDPVIMDHAFLASPLKMAWAFCSAFVAAIVVIAAHSTAGLHAFLQVVQSTGSVWSGILPTYYSLFAFDNLTYAMIGYGQLILCVTALTATLVSAGQFVAFDLAGIFGDKHKPVSPFSKAAVDPARVKYARFAMVFFTVVGVGVFAIGDDWLVDVSNVALTPIMSLGLGMPIVFMELVSGVRPFAFIAPVLVAAIVGILHAFDSEMIYNNELLFGDGAYKYDLAIGVLAAGASIPFFALGWLYRVGDSTNRGDSPTSTKKASNDAAPVAAAEYEYYDDEEEYEYYE</sequence>
<gene>
    <name evidence="2" type="ORF">AMSG_05438</name>
</gene>
<dbReference type="Proteomes" id="UP000054408">
    <property type="component" value="Unassembled WGS sequence"/>
</dbReference>
<feature type="transmembrane region" description="Helical" evidence="1">
    <location>
        <begin position="228"/>
        <end position="245"/>
    </location>
</feature>
<accession>A0A0L0DAR6</accession>
<feature type="transmembrane region" description="Helical" evidence="1">
    <location>
        <begin position="123"/>
        <end position="139"/>
    </location>
</feature>
<keyword evidence="1" id="KW-0812">Transmembrane</keyword>
<evidence type="ECO:0008006" key="4">
    <source>
        <dbReference type="Google" id="ProtNLM"/>
    </source>
</evidence>
<evidence type="ECO:0000313" key="3">
    <source>
        <dbReference type="Proteomes" id="UP000054408"/>
    </source>
</evidence>
<dbReference type="AlphaFoldDB" id="A0A0L0DAR6"/>
<feature type="transmembrane region" description="Helical" evidence="1">
    <location>
        <begin position="284"/>
        <end position="317"/>
    </location>
</feature>
<feature type="transmembrane region" description="Helical" evidence="1">
    <location>
        <begin position="338"/>
        <end position="356"/>
    </location>
</feature>
<dbReference type="RefSeq" id="XP_013757854.1">
    <property type="nucleotide sequence ID" value="XM_013902400.1"/>
</dbReference>
<organism evidence="2 3">
    <name type="scientific">Thecamonas trahens ATCC 50062</name>
    <dbReference type="NCBI Taxonomy" id="461836"/>
    <lineage>
        <taxon>Eukaryota</taxon>
        <taxon>Apusozoa</taxon>
        <taxon>Apusomonadida</taxon>
        <taxon>Apusomonadidae</taxon>
        <taxon>Thecamonas</taxon>
    </lineage>
</organism>
<proteinExistence type="predicted"/>
<feature type="transmembrane region" description="Helical" evidence="1">
    <location>
        <begin position="145"/>
        <end position="163"/>
    </location>
</feature>
<feature type="transmembrane region" description="Helical" evidence="1">
    <location>
        <begin position="432"/>
        <end position="452"/>
    </location>
</feature>
<name>A0A0L0DAR6_THETB</name>
<feature type="transmembrane region" description="Helical" evidence="1">
    <location>
        <begin position="393"/>
        <end position="412"/>
    </location>
</feature>
<evidence type="ECO:0000313" key="2">
    <source>
        <dbReference type="EMBL" id="KNC49432.1"/>
    </source>
</evidence>
<dbReference type="eggNOG" id="ENOG502QWM6">
    <property type="taxonomic scope" value="Eukaryota"/>
</dbReference>
<feature type="transmembrane region" description="Helical" evidence="1">
    <location>
        <begin position="21"/>
        <end position="41"/>
    </location>
</feature>
<keyword evidence="1" id="KW-0472">Membrane</keyword>
<feature type="transmembrane region" description="Helical" evidence="1">
    <location>
        <begin position="191"/>
        <end position="208"/>
    </location>
</feature>
<evidence type="ECO:0000256" key="1">
    <source>
        <dbReference type="SAM" id="Phobius"/>
    </source>
</evidence>
<dbReference type="OrthoDB" id="508000at2759"/>
<feature type="transmembrane region" description="Helical" evidence="1">
    <location>
        <begin position="368"/>
        <end position="386"/>
    </location>
</feature>
<protein>
    <recommendedName>
        <fullName evidence="4">Urea transporter</fullName>
    </recommendedName>
</protein>
<keyword evidence="1" id="KW-1133">Transmembrane helix</keyword>
<dbReference type="GeneID" id="25564856"/>
<dbReference type="EMBL" id="GL349455">
    <property type="protein sequence ID" value="KNC49432.1"/>
    <property type="molecule type" value="Genomic_DNA"/>
</dbReference>
<feature type="transmembrane region" description="Helical" evidence="1">
    <location>
        <begin position="61"/>
        <end position="77"/>
    </location>
</feature>
<keyword evidence="3" id="KW-1185">Reference proteome</keyword>